<dbReference type="NCBIfam" id="NF037959">
    <property type="entry name" value="MFS_SpdSyn"/>
    <property type="match status" value="1"/>
</dbReference>
<evidence type="ECO:0000313" key="3">
    <source>
        <dbReference type="Proteomes" id="UP000226079"/>
    </source>
</evidence>
<proteinExistence type="predicted"/>
<dbReference type="PANTHER" id="PTHR43317:SF1">
    <property type="entry name" value="THERMOSPERMINE SYNTHASE ACAULIS5"/>
    <property type="match status" value="1"/>
</dbReference>
<comment type="caution">
    <text evidence="2">The sequence shown here is derived from an EMBL/GenBank/DDBJ whole genome shotgun (WGS) entry which is preliminary data.</text>
</comment>
<gene>
    <name evidence="2" type="ORF">ATK74_0215</name>
</gene>
<name>A0A2A9CNN3_9ACTN</name>
<protein>
    <submittedName>
        <fullName evidence="2">Spermidine synthase</fullName>
    </submittedName>
</protein>
<reference evidence="2 3" key="1">
    <citation type="submission" date="2017-10" db="EMBL/GenBank/DDBJ databases">
        <title>Sequencing the genomes of 1000 actinobacteria strains.</title>
        <authorList>
            <person name="Klenk H.-P."/>
        </authorList>
    </citation>
    <scope>NUCLEOTIDE SEQUENCE [LARGE SCALE GENOMIC DNA]</scope>
    <source>
        <strain evidence="2 3">DSM 15597</strain>
    </source>
</reference>
<dbReference type="SUPFAM" id="SSF53335">
    <property type="entry name" value="S-adenosyl-L-methionine-dependent methyltransferases"/>
    <property type="match status" value="1"/>
</dbReference>
<dbReference type="RefSeq" id="WP_098459305.1">
    <property type="nucleotide sequence ID" value="NZ_PDJC01000001.1"/>
</dbReference>
<dbReference type="Gene3D" id="3.40.50.150">
    <property type="entry name" value="Vaccinia Virus protein VP39"/>
    <property type="match status" value="1"/>
</dbReference>
<dbReference type="OrthoDB" id="8221452at2"/>
<accession>A0A2A9CNN3</accession>
<evidence type="ECO:0000313" key="2">
    <source>
        <dbReference type="EMBL" id="PFG15695.1"/>
    </source>
</evidence>
<dbReference type="Proteomes" id="UP000226079">
    <property type="component" value="Unassembled WGS sequence"/>
</dbReference>
<keyword evidence="1" id="KW-0620">Polyamine biosynthesis</keyword>
<evidence type="ECO:0000256" key="1">
    <source>
        <dbReference type="ARBA" id="ARBA00023115"/>
    </source>
</evidence>
<dbReference type="PANTHER" id="PTHR43317">
    <property type="entry name" value="THERMOSPERMINE SYNTHASE ACAULIS5"/>
    <property type="match status" value="1"/>
</dbReference>
<dbReference type="InterPro" id="IPR029063">
    <property type="entry name" value="SAM-dependent_MTases_sf"/>
</dbReference>
<keyword evidence="3" id="KW-1185">Reference proteome</keyword>
<sequence length="267" mass="29338">MNRVVPAPDDNNAFMVVHGKTEQSWVALDDPLHLEFEYVQRIADVLEASIFQRPYTERLRVVHVGGGGMTLARYVEARRRGTAQIVLEPDVALIDEVRKHLPVPRASVKVRPVDGKTGVGDLPSGCADVVIIDAFDGPSVPAELATVDFFVQVRRVLRADGLAVMNLTDQAPFAWGRRCVAGLAEVFPELAVIGEVPIWKGRRFGNLIAVAGVELPIEDLTRRVARAMFPYRLSTQEHLRGWLGGATPFIGEDSLPSPAPEGRAWFS</sequence>
<dbReference type="GO" id="GO:0006596">
    <property type="term" value="P:polyamine biosynthetic process"/>
    <property type="evidence" value="ECO:0007669"/>
    <property type="project" value="UniProtKB-KW"/>
</dbReference>
<organism evidence="2 3">
    <name type="scientific">Propionicimonas paludicola</name>
    <dbReference type="NCBI Taxonomy" id="185243"/>
    <lineage>
        <taxon>Bacteria</taxon>
        <taxon>Bacillati</taxon>
        <taxon>Actinomycetota</taxon>
        <taxon>Actinomycetes</taxon>
        <taxon>Propionibacteriales</taxon>
        <taxon>Nocardioidaceae</taxon>
        <taxon>Propionicimonas</taxon>
    </lineage>
</organism>
<dbReference type="EMBL" id="PDJC01000001">
    <property type="protein sequence ID" value="PFG15695.1"/>
    <property type="molecule type" value="Genomic_DNA"/>
</dbReference>
<dbReference type="AlphaFoldDB" id="A0A2A9CNN3"/>